<proteinExistence type="predicted"/>
<feature type="chain" id="PRO_5017051204" description="G-protein coupled receptors family 1 profile domain-containing protein" evidence="6">
    <location>
        <begin position="20"/>
        <end position="221"/>
    </location>
</feature>
<feature type="transmembrane region" description="Helical" evidence="5">
    <location>
        <begin position="70"/>
        <end position="89"/>
    </location>
</feature>
<evidence type="ECO:0000256" key="5">
    <source>
        <dbReference type="SAM" id="Phobius"/>
    </source>
</evidence>
<feature type="signal peptide" evidence="6">
    <location>
        <begin position="1"/>
        <end position="19"/>
    </location>
</feature>
<name>A0A368G114_ANCCA</name>
<dbReference type="InterPro" id="IPR017452">
    <property type="entry name" value="GPCR_Rhodpsn_7TM"/>
</dbReference>
<evidence type="ECO:0000256" key="1">
    <source>
        <dbReference type="ARBA" id="ARBA00004370"/>
    </source>
</evidence>
<sequence>MFLVVVCLALNALLSTVLIVERQRTMKNSFYAIIILFALTMVVGNLCEIVFGIVIEGVEIHAPGINEASLLIDLIISYFSTILIFFLGLNRFAVFSSPRLNETLMNRKTLRYVLVGALVVSVVISVAVFELSGCKRVFESNVMVDYVENVIFMQISNYVFYAIPLVSSMFYLAVFNSLRRQRADAISSKTKSLLDSAERCSLRQGIWILTTYLVGLLFMIN</sequence>
<dbReference type="OrthoDB" id="5853028at2759"/>
<dbReference type="PROSITE" id="PS50262">
    <property type="entry name" value="G_PROTEIN_RECEP_F1_2"/>
    <property type="match status" value="1"/>
</dbReference>
<evidence type="ECO:0000256" key="6">
    <source>
        <dbReference type="SAM" id="SignalP"/>
    </source>
</evidence>
<evidence type="ECO:0000313" key="9">
    <source>
        <dbReference type="Proteomes" id="UP000252519"/>
    </source>
</evidence>
<reference evidence="8 9" key="1">
    <citation type="submission" date="2014-10" db="EMBL/GenBank/DDBJ databases">
        <title>Draft genome of the hookworm Ancylostoma caninum.</title>
        <authorList>
            <person name="Mitreva M."/>
        </authorList>
    </citation>
    <scope>NUCLEOTIDE SEQUENCE [LARGE SCALE GENOMIC DNA]</scope>
    <source>
        <strain evidence="8 9">Baltimore</strain>
    </source>
</reference>
<protein>
    <recommendedName>
        <fullName evidence="7">G-protein coupled receptors family 1 profile domain-containing protein</fullName>
    </recommendedName>
</protein>
<dbReference type="Gene3D" id="1.20.1070.10">
    <property type="entry name" value="Rhodopsin 7-helix transmembrane proteins"/>
    <property type="match status" value="1"/>
</dbReference>
<keyword evidence="9" id="KW-1185">Reference proteome</keyword>
<feature type="transmembrane region" description="Helical" evidence="5">
    <location>
        <begin position="150"/>
        <end position="174"/>
    </location>
</feature>
<feature type="transmembrane region" description="Helical" evidence="5">
    <location>
        <begin position="109"/>
        <end position="129"/>
    </location>
</feature>
<keyword evidence="6" id="KW-0732">Signal</keyword>
<gene>
    <name evidence="8" type="ORF">ANCCAN_15933</name>
</gene>
<dbReference type="PANTHER" id="PTHR22718">
    <property type="entry name" value="SERPENTINE RECEPTOR, CLASS X"/>
    <property type="match status" value="1"/>
</dbReference>
<evidence type="ECO:0000313" key="8">
    <source>
        <dbReference type="EMBL" id="RCN38163.1"/>
    </source>
</evidence>
<dbReference type="Pfam" id="PF10328">
    <property type="entry name" value="7TM_GPCR_Srx"/>
    <property type="match status" value="1"/>
</dbReference>
<keyword evidence="4 5" id="KW-0472">Membrane</keyword>
<feature type="domain" description="G-protein coupled receptors family 1 profile" evidence="7">
    <location>
        <begin position="10"/>
        <end position="221"/>
    </location>
</feature>
<comment type="caution">
    <text evidence="8">The sequence shown here is derived from an EMBL/GenBank/DDBJ whole genome shotgun (WGS) entry which is preliminary data.</text>
</comment>
<dbReference type="InterPro" id="IPR019430">
    <property type="entry name" value="7TM_GPCR_serpentine_rcpt_Srx"/>
</dbReference>
<dbReference type="AlphaFoldDB" id="A0A368G114"/>
<evidence type="ECO:0000256" key="2">
    <source>
        <dbReference type="ARBA" id="ARBA00022692"/>
    </source>
</evidence>
<evidence type="ECO:0000256" key="3">
    <source>
        <dbReference type="ARBA" id="ARBA00022989"/>
    </source>
</evidence>
<evidence type="ECO:0000256" key="4">
    <source>
        <dbReference type="ARBA" id="ARBA00023136"/>
    </source>
</evidence>
<accession>A0A368G114</accession>
<dbReference type="Proteomes" id="UP000252519">
    <property type="component" value="Unassembled WGS sequence"/>
</dbReference>
<dbReference type="PANTHER" id="PTHR22718:SF25">
    <property type="entry name" value="G-PROTEIN COUPLED RECEPTORS FAMILY 1 PROFILE DOMAIN-CONTAINING PROTEIN"/>
    <property type="match status" value="1"/>
</dbReference>
<keyword evidence="3 5" id="KW-1133">Transmembrane helix</keyword>
<evidence type="ECO:0000259" key="7">
    <source>
        <dbReference type="PROSITE" id="PS50262"/>
    </source>
</evidence>
<comment type="subcellular location">
    <subcellularLocation>
        <location evidence="1">Membrane</location>
    </subcellularLocation>
</comment>
<organism evidence="8 9">
    <name type="scientific">Ancylostoma caninum</name>
    <name type="common">Dog hookworm</name>
    <dbReference type="NCBI Taxonomy" id="29170"/>
    <lineage>
        <taxon>Eukaryota</taxon>
        <taxon>Metazoa</taxon>
        <taxon>Ecdysozoa</taxon>
        <taxon>Nematoda</taxon>
        <taxon>Chromadorea</taxon>
        <taxon>Rhabditida</taxon>
        <taxon>Rhabditina</taxon>
        <taxon>Rhabditomorpha</taxon>
        <taxon>Strongyloidea</taxon>
        <taxon>Ancylostomatidae</taxon>
        <taxon>Ancylostomatinae</taxon>
        <taxon>Ancylostoma</taxon>
    </lineage>
</organism>
<dbReference type="EMBL" id="JOJR01000419">
    <property type="protein sequence ID" value="RCN38163.1"/>
    <property type="molecule type" value="Genomic_DNA"/>
</dbReference>
<dbReference type="SUPFAM" id="SSF81321">
    <property type="entry name" value="Family A G protein-coupled receptor-like"/>
    <property type="match status" value="1"/>
</dbReference>
<keyword evidence="2 5" id="KW-0812">Transmembrane</keyword>
<feature type="transmembrane region" description="Helical" evidence="5">
    <location>
        <begin position="29"/>
        <end position="58"/>
    </location>
</feature>
<dbReference type="GO" id="GO:0016020">
    <property type="term" value="C:membrane"/>
    <property type="evidence" value="ECO:0007669"/>
    <property type="project" value="UniProtKB-SubCell"/>
</dbReference>